<evidence type="ECO:0000256" key="7">
    <source>
        <dbReference type="ARBA" id="ARBA00023235"/>
    </source>
</evidence>
<evidence type="ECO:0000256" key="4">
    <source>
        <dbReference type="ARBA" id="ARBA00022605"/>
    </source>
</evidence>
<keyword evidence="4" id="KW-0028">Amino-acid biosynthesis</keyword>
<feature type="domain" description="N-(5'phosphoribosyl) anthranilate isomerase (PRAI)" evidence="8">
    <location>
        <begin position="80"/>
        <end position="227"/>
    </location>
</feature>
<evidence type="ECO:0000256" key="3">
    <source>
        <dbReference type="ARBA" id="ARBA00012572"/>
    </source>
</evidence>
<dbReference type="SUPFAM" id="SSF51366">
    <property type="entry name" value="Ribulose-phoshate binding barrel"/>
    <property type="match status" value="1"/>
</dbReference>
<comment type="similarity">
    <text evidence="2">Belongs to the TrpF family.</text>
</comment>
<evidence type="ECO:0000259" key="8">
    <source>
        <dbReference type="Pfam" id="PF00697"/>
    </source>
</evidence>
<dbReference type="Proteomes" id="UP000886520">
    <property type="component" value="Chromosome 6"/>
</dbReference>
<dbReference type="PANTHER" id="PTHR42894">
    <property type="entry name" value="N-(5'-PHOSPHORIBOSYL)ANTHRANILATE ISOMERASE"/>
    <property type="match status" value="1"/>
</dbReference>
<dbReference type="HAMAP" id="MF_00135">
    <property type="entry name" value="PRAI"/>
    <property type="match status" value="1"/>
</dbReference>
<evidence type="ECO:0000313" key="9">
    <source>
        <dbReference type="EMBL" id="KAI5078320.1"/>
    </source>
</evidence>
<organism evidence="9 10">
    <name type="scientific">Adiantum capillus-veneris</name>
    <name type="common">Maidenhair fern</name>
    <dbReference type="NCBI Taxonomy" id="13818"/>
    <lineage>
        <taxon>Eukaryota</taxon>
        <taxon>Viridiplantae</taxon>
        <taxon>Streptophyta</taxon>
        <taxon>Embryophyta</taxon>
        <taxon>Tracheophyta</taxon>
        <taxon>Polypodiopsida</taxon>
        <taxon>Polypodiidae</taxon>
        <taxon>Polypodiales</taxon>
        <taxon>Pteridineae</taxon>
        <taxon>Pteridaceae</taxon>
        <taxon>Vittarioideae</taxon>
        <taxon>Adiantum</taxon>
    </lineage>
</organism>
<evidence type="ECO:0000313" key="10">
    <source>
        <dbReference type="Proteomes" id="UP000886520"/>
    </source>
</evidence>
<accession>A0A9D4V2L8</accession>
<dbReference type="Pfam" id="PF00697">
    <property type="entry name" value="PRAI"/>
    <property type="match status" value="1"/>
</dbReference>
<sequence length="253" mass="26870">MHPQPVQCAHLGEAMGILTVPTSIDLIEIGAIGLHQSNISVTIRQANSLAMQGRRLESTAVLKVETVNVDSHSTIKAPLVKICGVTNVNDATLAAQAGASFVGMILWPKSKRSICVGTAKEIAHAVRFHNAEPVGVFVDEDAETIESFCMSAGIGIAQLHGEGARASLTNLPSHLETIYVVHVDKSGILQTPLPGSNSVDWILLDSLQGGSGHSFDWEKLKSLLIKSKKDGLLKDPARVLSFIDAVKGCTNPI</sequence>
<dbReference type="InterPro" id="IPR001240">
    <property type="entry name" value="PRAI_dom"/>
</dbReference>
<keyword evidence="6" id="KW-0057">Aromatic amino acid biosynthesis</keyword>
<dbReference type="InterPro" id="IPR044643">
    <property type="entry name" value="TrpF_fam"/>
</dbReference>
<evidence type="ECO:0000256" key="1">
    <source>
        <dbReference type="ARBA" id="ARBA00004664"/>
    </source>
</evidence>
<proteinExistence type="inferred from homology"/>
<dbReference type="InterPro" id="IPR011060">
    <property type="entry name" value="RibuloseP-bd_barrel"/>
</dbReference>
<dbReference type="InterPro" id="IPR013785">
    <property type="entry name" value="Aldolase_TIM"/>
</dbReference>
<dbReference type="EC" id="5.3.1.24" evidence="3"/>
<evidence type="ECO:0000256" key="5">
    <source>
        <dbReference type="ARBA" id="ARBA00022822"/>
    </source>
</evidence>
<dbReference type="GO" id="GO:0000162">
    <property type="term" value="P:L-tryptophan biosynthetic process"/>
    <property type="evidence" value="ECO:0007669"/>
    <property type="project" value="UniProtKB-KW"/>
</dbReference>
<reference evidence="9" key="1">
    <citation type="submission" date="2021-01" db="EMBL/GenBank/DDBJ databases">
        <title>Adiantum capillus-veneris genome.</title>
        <authorList>
            <person name="Fang Y."/>
            <person name="Liao Q."/>
        </authorList>
    </citation>
    <scope>NUCLEOTIDE SEQUENCE</scope>
    <source>
        <strain evidence="9">H3</strain>
        <tissue evidence="9">Leaf</tissue>
    </source>
</reference>
<dbReference type="Gene3D" id="3.20.20.70">
    <property type="entry name" value="Aldolase class I"/>
    <property type="match status" value="1"/>
</dbReference>
<dbReference type="GO" id="GO:0004640">
    <property type="term" value="F:phosphoribosylanthranilate isomerase activity"/>
    <property type="evidence" value="ECO:0007669"/>
    <property type="project" value="UniProtKB-EC"/>
</dbReference>
<dbReference type="AlphaFoldDB" id="A0A9D4V2L8"/>
<comment type="pathway">
    <text evidence="1">Amino-acid biosynthesis; L-tryptophan biosynthesis; L-tryptophan from chorismate: step 3/5.</text>
</comment>
<keyword evidence="7" id="KW-0413">Isomerase</keyword>
<name>A0A9D4V2L8_ADICA</name>
<protein>
    <recommendedName>
        <fullName evidence="3">phosphoribosylanthranilate isomerase</fullName>
        <ecNumber evidence="3">5.3.1.24</ecNumber>
    </recommendedName>
</protein>
<gene>
    <name evidence="9" type="ORF">GOP47_0005991</name>
</gene>
<evidence type="ECO:0000256" key="6">
    <source>
        <dbReference type="ARBA" id="ARBA00023141"/>
    </source>
</evidence>
<dbReference type="OrthoDB" id="524799at2759"/>
<keyword evidence="5" id="KW-0822">Tryptophan biosynthesis</keyword>
<comment type="caution">
    <text evidence="9">The sequence shown here is derived from an EMBL/GenBank/DDBJ whole genome shotgun (WGS) entry which is preliminary data.</text>
</comment>
<dbReference type="PANTHER" id="PTHR42894:SF1">
    <property type="entry name" value="N-(5'-PHOSPHORIBOSYL)ANTHRANILATE ISOMERASE"/>
    <property type="match status" value="1"/>
</dbReference>
<dbReference type="EMBL" id="JABFUD020000006">
    <property type="protein sequence ID" value="KAI5078320.1"/>
    <property type="molecule type" value="Genomic_DNA"/>
</dbReference>
<dbReference type="CDD" id="cd00405">
    <property type="entry name" value="PRAI"/>
    <property type="match status" value="1"/>
</dbReference>
<keyword evidence="10" id="KW-1185">Reference proteome</keyword>
<evidence type="ECO:0000256" key="2">
    <source>
        <dbReference type="ARBA" id="ARBA00007571"/>
    </source>
</evidence>